<sequence>PSQHPDLNPIEHVWHQIKLNLSLYETRAKNVSELWERVNIEWDKLDADTCRRYIDSTPGRIEAIIEQMAVTRVIDLLNYYIITFKSSSTYLLKLSPFRM</sequence>
<dbReference type="Proteomes" id="UP000242414">
    <property type="component" value="Unassembled WGS sequence"/>
</dbReference>
<dbReference type="AlphaFoldDB" id="A0A1X0QMU4"/>
<proteinExistence type="predicted"/>
<name>A0A1X0QMU4_RHIZD</name>
<evidence type="ECO:0008006" key="2">
    <source>
        <dbReference type="Google" id="ProtNLM"/>
    </source>
</evidence>
<dbReference type="GO" id="GO:0003676">
    <property type="term" value="F:nucleic acid binding"/>
    <property type="evidence" value="ECO:0007669"/>
    <property type="project" value="InterPro"/>
</dbReference>
<dbReference type="EMBL" id="KV922189">
    <property type="protein sequence ID" value="ORE01070.1"/>
    <property type="molecule type" value="Genomic_DNA"/>
</dbReference>
<dbReference type="InterPro" id="IPR036397">
    <property type="entry name" value="RNaseH_sf"/>
</dbReference>
<gene>
    <name evidence="1" type="ORF">BCV72DRAFT_217985</name>
</gene>
<dbReference type="OrthoDB" id="2417635at2759"/>
<reference evidence="1" key="1">
    <citation type="journal article" date="2016" name="Proc. Natl. Acad. Sci. U.S.A.">
        <title>Lipid metabolic changes in an early divergent fungus govern the establishment of a mutualistic symbiosis with endobacteria.</title>
        <authorList>
            <person name="Lastovetsky O.A."/>
            <person name="Gaspar M.L."/>
            <person name="Mondo S.J."/>
            <person name="LaButti K.M."/>
            <person name="Sandor L."/>
            <person name="Grigoriev I.V."/>
            <person name="Henry S.A."/>
            <person name="Pawlowska T.E."/>
        </authorList>
    </citation>
    <scope>NUCLEOTIDE SEQUENCE [LARGE SCALE GENOMIC DNA]</scope>
    <source>
        <strain evidence="1">ATCC 52814</strain>
    </source>
</reference>
<evidence type="ECO:0000313" key="1">
    <source>
        <dbReference type="EMBL" id="ORE01070.1"/>
    </source>
</evidence>
<accession>A0A1X0QMU4</accession>
<dbReference type="VEuPathDB" id="FungiDB:BCV72DRAFT_217985"/>
<organism evidence="1">
    <name type="scientific">Rhizopus microsporus var. microsporus</name>
    <dbReference type="NCBI Taxonomy" id="86635"/>
    <lineage>
        <taxon>Eukaryota</taxon>
        <taxon>Fungi</taxon>
        <taxon>Fungi incertae sedis</taxon>
        <taxon>Mucoromycota</taxon>
        <taxon>Mucoromycotina</taxon>
        <taxon>Mucoromycetes</taxon>
        <taxon>Mucorales</taxon>
        <taxon>Mucorineae</taxon>
        <taxon>Rhizopodaceae</taxon>
        <taxon>Rhizopus</taxon>
    </lineage>
</organism>
<protein>
    <recommendedName>
        <fullName evidence="2">Tc1-like transposase DDE domain-containing protein</fullName>
    </recommendedName>
</protein>
<feature type="non-terminal residue" evidence="1">
    <location>
        <position position="1"/>
    </location>
</feature>
<dbReference type="Gene3D" id="3.30.420.10">
    <property type="entry name" value="Ribonuclease H-like superfamily/Ribonuclease H"/>
    <property type="match status" value="1"/>
</dbReference>